<dbReference type="SUPFAM" id="SSF52540">
    <property type="entry name" value="P-loop containing nucleoside triphosphate hydrolases"/>
    <property type="match status" value="1"/>
</dbReference>
<dbReference type="PROSITE" id="PS51192">
    <property type="entry name" value="HELICASE_ATP_BIND_1"/>
    <property type="match status" value="1"/>
</dbReference>
<dbReference type="InterPro" id="IPR048333">
    <property type="entry name" value="HA2_WH"/>
</dbReference>
<keyword evidence="5" id="KW-0378">Hydrolase</keyword>
<evidence type="ECO:0000256" key="6">
    <source>
        <dbReference type="ARBA" id="ARBA00022806"/>
    </source>
</evidence>
<dbReference type="Pfam" id="PF07717">
    <property type="entry name" value="OB_NTP_bind"/>
    <property type="match status" value="1"/>
</dbReference>
<dbReference type="InterPro" id="IPR014001">
    <property type="entry name" value="Helicase_ATP-bd"/>
</dbReference>
<organism evidence="12 13">
    <name type="scientific">Micractinium conductrix</name>
    <dbReference type="NCBI Taxonomy" id="554055"/>
    <lineage>
        <taxon>Eukaryota</taxon>
        <taxon>Viridiplantae</taxon>
        <taxon>Chlorophyta</taxon>
        <taxon>core chlorophytes</taxon>
        <taxon>Trebouxiophyceae</taxon>
        <taxon>Chlorellales</taxon>
        <taxon>Chlorellaceae</taxon>
        <taxon>Chlorella clade</taxon>
        <taxon>Micractinium</taxon>
    </lineage>
</organism>
<feature type="compositionally biased region" description="Low complexity" evidence="9">
    <location>
        <begin position="434"/>
        <end position="468"/>
    </location>
</feature>
<protein>
    <recommendedName>
        <fullName evidence="3">RNA helicase</fullName>
        <ecNumber evidence="3">3.6.4.13</ecNumber>
    </recommendedName>
</protein>
<feature type="domain" description="Helicase ATP-binding" evidence="10">
    <location>
        <begin position="550"/>
        <end position="742"/>
    </location>
</feature>
<dbReference type="Proteomes" id="UP000239649">
    <property type="component" value="Unassembled WGS sequence"/>
</dbReference>
<dbReference type="FunFam" id="3.40.50.300:FF:000637">
    <property type="entry name" value="ATP-dependent RNA helicase DHX37/DHR1"/>
    <property type="match status" value="1"/>
</dbReference>
<dbReference type="Gene3D" id="1.20.120.1080">
    <property type="match status" value="1"/>
</dbReference>
<keyword evidence="6 12" id="KW-0347">Helicase</keyword>
<comment type="caution">
    <text evidence="12">The sequence shown here is derived from an EMBL/GenBank/DDBJ whole genome shotgun (WGS) entry which is preliminary data.</text>
</comment>
<evidence type="ECO:0000313" key="12">
    <source>
        <dbReference type="EMBL" id="PSC68280.1"/>
    </source>
</evidence>
<proteinExistence type="inferred from homology"/>
<dbReference type="CDD" id="cd17982">
    <property type="entry name" value="DEXHc_DHX37"/>
    <property type="match status" value="1"/>
</dbReference>
<comment type="similarity">
    <text evidence="2">Belongs to the DEAD box helicase family. DEAH subfamily.</text>
</comment>
<dbReference type="GO" id="GO:0005730">
    <property type="term" value="C:nucleolus"/>
    <property type="evidence" value="ECO:0007669"/>
    <property type="project" value="TreeGrafter"/>
</dbReference>
<evidence type="ECO:0000259" key="11">
    <source>
        <dbReference type="PROSITE" id="PS51194"/>
    </source>
</evidence>
<evidence type="ECO:0000256" key="7">
    <source>
        <dbReference type="ARBA" id="ARBA00022840"/>
    </source>
</evidence>
<keyword evidence="4" id="KW-0547">Nucleotide-binding</keyword>
<reference evidence="12 13" key="1">
    <citation type="journal article" date="2018" name="Plant J.">
        <title>Genome sequences of Chlorella sorokiniana UTEX 1602 and Micractinium conductrix SAG 241.80: implications to maltose excretion by a green alga.</title>
        <authorList>
            <person name="Arriola M.B."/>
            <person name="Velmurugan N."/>
            <person name="Zhang Y."/>
            <person name="Plunkett M.H."/>
            <person name="Hondzo H."/>
            <person name="Barney B.M."/>
        </authorList>
    </citation>
    <scope>NUCLEOTIDE SEQUENCE [LARGE SCALE GENOMIC DNA]</scope>
    <source>
        <strain evidence="12 13">SAG 241.80</strain>
    </source>
</reference>
<dbReference type="Pfam" id="PF21010">
    <property type="entry name" value="HA2_C"/>
    <property type="match status" value="1"/>
</dbReference>
<dbReference type="OrthoDB" id="10253254at2759"/>
<feature type="domain" description="Helicase C-terminal" evidence="11">
    <location>
        <begin position="884"/>
        <end position="1075"/>
    </location>
</feature>
<dbReference type="InterPro" id="IPR002464">
    <property type="entry name" value="DNA/RNA_helicase_DEAH_CS"/>
</dbReference>
<dbReference type="EMBL" id="LHPF02000039">
    <property type="protein sequence ID" value="PSC68280.1"/>
    <property type="molecule type" value="Genomic_DNA"/>
</dbReference>
<dbReference type="GO" id="GO:0003724">
    <property type="term" value="F:RNA helicase activity"/>
    <property type="evidence" value="ECO:0007669"/>
    <property type="project" value="UniProtKB-EC"/>
</dbReference>
<dbReference type="EC" id="3.6.4.13" evidence="3"/>
<dbReference type="Pfam" id="PF00271">
    <property type="entry name" value="Helicase_C"/>
    <property type="match status" value="1"/>
</dbReference>
<gene>
    <name evidence="12" type="ORF">C2E20_8114</name>
</gene>
<dbReference type="GO" id="GO:0005930">
    <property type="term" value="C:axoneme"/>
    <property type="evidence" value="ECO:0007669"/>
    <property type="project" value="UniProtKB-SubCell"/>
</dbReference>
<dbReference type="InterPro" id="IPR001650">
    <property type="entry name" value="Helicase_C-like"/>
</dbReference>
<dbReference type="InterPro" id="IPR056371">
    <property type="entry name" value="DHX37-like_C"/>
</dbReference>
<feature type="compositionally biased region" description="Low complexity" evidence="9">
    <location>
        <begin position="820"/>
        <end position="842"/>
    </location>
</feature>
<evidence type="ECO:0000259" key="10">
    <source>
        <dbReference type="PROSITE" id="PS51192"/>
    </source>
</evidence>
<feature type="region of interest" description="Disordered" evidence="9">
    <location>
        <begin position="365"/>
        <end position="468"/>
    </location>
</feature>
<dbReference type="SMART" id="SM00487">
    <property type="entry name" value="DEXDc"/>
    <property type="match status" value="1"/>
</dbReference>
<evidence type="ECO:0000256" key="1">
    <source>
        <dbReference type="ARBA" id="ARBA00004430"/>
    </source>
</evidence>
<evidence type="ECO:0000256" key="8">
    <source>
        <dbReference type="ARBA" id="ARBA00047984"/>
    </source>
</evidence>
<feature type="compositionally biased region" description="Basic residues" evidence="9">
    <location>
        <begin position="1242"/>
        <end position="1251"/>
    </location>
</feature>
<dbReference type="CDD" id="cd18791">
    <property type="entry name" value="SF2_C_RHA"/>
    <property type="match status" value="1"/>
</dbReference>
<accession>A0A2P6V2H0</accession>
<feature type="region of interest" description="Disordered" evidence="9">
    <location>
        <begin position="222"/>
        <end position="241"/>
    </location>
</feature>
<dbReference type="InterPro" id="IPR032675">
    <property type="entry name" value="LRR_dom_sf"/>
</dbReference>
<dbReference type="Pfam" id="PF04408">
    <property type="entry name" value="WHD_HA2"/>
    <property type="match status" value="1"/>
</dbReference>
<dbReference type="InterPro" id="IPR007502">
    <property type="entry name" value="Helicase-assoc_dom"/>
</dbReference>
<dbReference type="STRING" id="554055.A0A2P6V2H0"/>
<feature type="region of interest" description="Disordered" evidence="9">
    <location>
        <begin position="803"/>
        <end position="842"/>
    </location>
</feature>
<dbReference type="GO" id="GO:0003723">
    <property type="term" value="F:RNA binding"/>
    <property type="evidence" value="ECO:0007669"/>
    <property type="project" value="TreeGrafter"/>
</dbReference>
<evidence type="ECO:0000313" key="13">
    <source>
        <dbReference type="Proteomes" id="UP000239649"/>
    </source>
</evidence>
<feature type="compositionally biased region" description="Basic and acidic residues" evidence="9">
    <location>
        <begin position="1232"/>
        <end position="1241"/>
    </location>
</feature>
<dbReference type="PANTHER" id="PTHR18934:SF99">
    <property type="entry name" value="ATP-DEPENDENT RNA HELICASE DHX37-RELATED"/>
    <property type="match status" value="1"/>
</dbReference>
<evidence type="ECO:0000256" key="4">
    <source>
        <dbReference type="ARBA" id="ARBA00022741"/>
    </source>
</evidence>
<dbReference type="InterPro" id="IPR011709">
    <property type="entry name" value="DEAD-box_helicase_OB_fold"/>
</dbReference>
<name>A0A2P6V2H0_9CHLO</name>
<feature type="compositionally biased region" description="Acidic residues" evidence="9">
    <location>
        <begin position="1209"/>
        <end position="1220"/>
    </location>
</feature>
<sequence>MADTLRCLDLDWLEDDMDLVLGWLRVGQWVALLRRLEWLSITMDGLELTRHLGTLTRLKVKSAGSAGGLVLAVNGEAFDAANLSMEFQLRSIPPTLRYLWMERAKLQGWPVALNACAASLQQLELASSTFVPPADGSAWAEVNHFTALTRLDLSASCFNQQHPLPARRLPHLLALSLEYVTAAAAGSLGALSTLCHLTEVVLSSMDLAALPAELSLLTSLQMGRQKGGRSKRDRKAKDVLSLKTKRHGGSGLEALGDEDLTRLIDGSNALILPAKAERGGEDGGGGAEAAAPPEKQLSKAQQRKLRKIQEEKEKRERRADVMQTLAAHQLKAEELQLLRPVATQGQRETKKQALKRALQMQRAGLELPSSSRLLQERDRPTAPQQSEEEGDGSEGESGSGSGSGSSSESDGEPAAPGEASEGRPPAKKQRTGGAPAAAPAAPAAKVASAAPPQQQAKQTQQEQQAAAAAKLRRQAAALRAAAVETKQQLGIEEGRDEEAGAAAAAAAAVRKSTLPAGPDGKPRVVVVQRRPEIEAVREGLPITGMEQEVVEAVLCHDVVVLCGETGCGKTTQVPQFLYEAGFGCKLFPERAGAVGVTQPRRVAAISTAERVADELDSKLGAVVGYQVRYDKRVGDNTAIKFMTDGILLRELQEDFLLRRYSAVLIDEAHERSLNTDILCGMLSRIVALRRSLADGWVGGEAEGGGGGAAERVYPLKLIIMSATLRTDDFVQNQRLFPTPPPVVCVPARQYPVTVHFSKRTEMHDYVGAAYRKVCQIHRSLPPGGILVFLTGQREVEHLCKKLRTTFNRPPRRGPPPPPQQRGDAAAAGADADAAAEAAGQAAAAEEAAGLDAYSGDAAEVGGGSPEEAALLERLLEDDRMGGGEADDYEEDTDGDEEEVVVMGGDGFTPEQIKEAEADFERRLGVNLQAFKSGGGAGDEPQGPGPVHVLSLYAMLAPGLQARVFQPTPAGQRLIVVATNVVETSLTIPGIRYVVDAGRSKQRLLETAAGLSRFEVRWISKASSEQRAGRAGRTGPGHCYRLFSSAHFNDTFPQHSPPEILNTALEGVVLAMKALGVDRVGNFPFPTQPEPQALVAAERCLVALSALDKGSGQLTALGRAMAAYPISPRHARMLLEVAAQEATAAAAAAAAATSEASGSGGGGGRLRRALPYAVALAAVLSVESPFVHISAAAGDKEEDGKGDGGKDGEGEGEEEEGDGEEGGGGRAAARAQRQQERQEARQKRAAARKAHAQFRVGDSDALSALRALCGFEAAGEDEAFCRRNFLHFRNLREAAALRRQLARTLEVQQAGAARRAAAAGGSNAAGAAAGAAGVAPPTLAVAGLSAGGALLAPAPAVLEVLRRALAAGWADQVARRIRSLDYIRSLEQQGKRSRAVRYATAAAVDEDVFLHPSSALHSTAPEWVAYIELVRTVKRPYMAGITAVEPQWLPEVAPPLCTPSPPLPDPAPFYRAATDQVVCWRDVTFGRHDWALPRSTAPHPDPAECCAVFGAALLEGKVLPSFAGLRAGLAVPPAMLLRPDLRVHKRAAELLAALTATRVDSRASLAAKWAQSPGFLRHELGQCMQKGCGGALLAGWEALQAEAAAAVAPAAAASGGSRMKKKKRNDSVLKIM</sequence>
<feature type="region of interest" description="Disordered" evidence="9">
    <location>
        <begin position="276"/>
        <end position="301"/>
    </location>
</feature>
<feature type="region of interest" description="Disordered" evidence="9">
    <location>
        <begin position="1190"/>
        <end position="1251"/>
    </location>
</feature>
<comment type="catalytic activity">
    <reaction evidence="8">
        <text>ATP + H2O = ADP + phosphate + H(+)</text>
        <dbReference type="Rhea" id="RHEA:13065"/>
        <dbReference type="ChEBI" id="CHEBI:15377"/>
        <dbReference type="ChEBI" id="CHEBI:15378"/>
        <dbReference type="ChEBI" id="CHEBI:30616"/>
        <dbReference type="ChEBI" id="CHEBI:43474"/>
        <dbReference type="ChEBI" id="CHEBI:456216"/>
        <dbReference type="EC" id="3.6.4.13"/>
    </reaction>
</comment>
<dbReference type="InterPro" id="IPR027417">
    <property type="entry name" value="P-loop_NTPase"/>
</dbReference>
<evidence type="ECO:0000256" key="3">
    <source>
        <dbReference type="ARBA" id="ARBA00012552"/>
    </source>
</evidence>
<dbReference type="PROSITE" id="PS51194">
    <property type="entry name" value="HELICASE_CTER"/>
    <property type="match status" value="1"/>
</dbReference>
<dbReference type="GO" id="GO:0000462">
    <property type="term" value="P:maturation of SSU-rRNA from tricistronic rRNA transcript (SSU-rRNA, 5.8S rRNA, LSU-rRNA)"/>
    <property type="evidence" value="ECO:0007669"/>
    <property type="project" value="TreeGrafter"/>
</dbReference>
<dbReference type="SMART" id="SM00847">
    <property type="entry name" value="HA2"/>
    <property type="match status" value="1"/>
</dbReference>
<keyword evidence="7" id="KW-0067">ATP-binding</keyword>
<dbReference type="GO" id="GO:0016787">
    <property type="term" value="F:hydrolase activity"/>
    <property type="evidence" value="ECO:0007669"/>
    <property type="project" value="UniProtKB-KW"/>
</dbReference>
<keyword evidence="13" id="KW-1185">Reference proteome</keyword>
<evidence type="ECO:0000256" key="2">
    <source>
        <dbReference type="ARBA" id="ARBA00008792"/>
    </source>
</evidence>
<dbReference type="Pfam" id="PF23362">
    <property type="entry name" value="DHX37_C"/>
    <property type="match status" value="1"/>
</dbReference>
<feature type="compositionally biased region" description="Basic and acidic residues" evidence="9">
    <location>
        <begin position="1193"/>
        <end position="1208"/>
    </location>
</feature>
<dbReference type="SMART" id="SM00490">
    <property type="entry name" value="HELICc"/>
    <property type="match status" value="1"/>
</dbReference>
<dbReference type="PROSITE" id="PS00690">
    <property type="entry name" value="DEAH_ATP_HELICASE"/>
    <property type="match status" value="1"/>
</dbReference>
<dbReference type="Gene3D" id="3.40.50.300">
    <property type="entry name" value="P-loop containing nucleotide triphosphate hydrolases"/>
    <property type="match status" value="3"/>
</dbReference>
<dbReference type="Gene3D" id="3.80.10.10">
    <property type="entry name" value="Ribonuclease Inhibitor"/>
    <property type="match status" value="1"/>
</dbReference>
<evidence type="ECO:0000256" key="5">
    <source>
        <dbReference type="ARBA" id="ARBA00022801"/>
    </source>
</evidence>
<dbReference type="GO" id="GO:0005524">
    <property type="term" value="F:ATP binding"/>
    <property type="evidence" value="ECO:0007669"/>
    <property type="project" value="UniProtKB-KW"/>
</dbReference>
<evidence type="ECO:0000256" key="9">
    <source>
        <dbReference type="SAM" id="MobiDB-lite"/>
    </source>
</evidence>
<dbReference type="PANTHER" id="PTHR18934">
    <property type="entry name" value="ATP-DEPENDENT RNA HELICASE"/>
    <property type="match status" value="1"/>
</dbReference>
<comment type="subcellular location">
    <subcellularLocation>
        <location evidence="1">Cytoplasm</location>
        <location evidence="1">Cytoskeleton</location>
        <location evidence="1">Cilium axoneme</location>
    </subcellularLocation>
</comment>
<dbReference type="SUPFAM" id="SSF52058">
    <property type="entry name" value="L domain-like"/>
    <property type="match status" value="1"/>
</dbReference>